<dbReference type="GO" id="GO:0006952">
    <property type="term" value="P:defense response"/>
    <property type="evidence" value="ECO:0007669"/>
    <property type="project" value="UniProtKB-KW"/>
</dbReference>
<reference evidence="8" key="1">
    <citation type="submission" date="2022-02" db="EMBL/GenBank/DDBJ databases">
        <authorList>
            <person name="Henning P.M."/>
            <person name="McCubbin A.G."/>
            <person name="Shore J.S."/>
        </authorList>
    </citation>
    <scope>NUCLEOTIDE SEQUENCE</scope>
    <source>
        <strain evidence="8">F60SS</strain>
        <tissue evidence="8">Leaves</tissue>
    </source>
</reference>
<dbReference type="InterPro" id="IPR016139">
    <property type="entry name" value="Ribosome_inactivat_prot_sub2"/>
</dbReference>
<organism evidence="8 9">
    <name type="scientific">Turnera subulata</name>
    <dbReference type="NCBI Taxonomy" id="218843"/>
    <lineage>
        <taxon>Eukaryota</taxon>
        <taxon>Viridiplantae</taxon>
        <taxon>Streptophyta</taxon>
        <taxon>Embryophyta</taxon>
        <taxon>Tracheophyta</taxon>
        <taxon>Spermatophyta</taxon>
        <taxon>Magnoliopsida</taxon>
        <taxon>eudicotyledons</taxon>
        <taxon>Gunneridae</taxon>
        <taxon>Pentapetalae</taxon>
        <taxon>rosids</taxon>
        <taxon>fabids</taxon>
        <taxon>Malpighiales</taxon>
        <taxon>Passifloraceae</taxon>
        <taxon>Turnera</taxon>
    </lineage>
</organism>
<comment type="catalytic activity">
    <reaction evidence="1 6">
        <text>Endohydrolysis of the N-glycosidic bond at one specific adenosine on the 28S rRNA.</text>
        <dbReference type="EC" id="3.2.2.22"/>
    </reaction>
</comment>
<comment type="similarity">
    <text evidence="6">Belongs to the ribosome-inactivating protein family.</text>
</comment>
<dbReference type="EC" id="3.2.2.22" evidence="6"/>
<evidence type="ECO:0000313" key="8">
    <source>
        <dbReference type="EMBL" id="KAJ4839097.1"/>
    </source>
</evidence>
<dbReference type="EMBL" id="JAKUCV010003394">
    <property type="protein sequence ID" value="KAJ4839097.1"/>
    <property type="molecule type" value="Genomic_DNA"/>
</dbReference>
<feature type="compositionally biased region" description="Basic and acidic residues" evidence="7">
    <location>
        <begin position="281"/>
        <end position="291"/>
    </location>
</feature>
<dbReference type="Proteomes" id="UP001141552">
    <property type="component" value="Unassembled WGS sequence"/>
</dbReference>
<keyword evidence="2 6" id="KW-0800">Toxin</keyword>
<dbReference type="GO" id="GO:0030598">
    <property type="term" value="F:rRNA N-glycosylase activity"/>
    <property type="evidence" value="ECO:0007669"/>
    <property type="project" value="UniProtKB-EC"/>
</dbReference>
<gene>
    <name evidence="8" type="ORF">Tsubulata_037203</name>
</gene>
<keyword evidence="9" id="KW-1185">Reference proteome</keyword>
<name>A0A9Q0FWZ9_9ROSI</name>
<keyword evidence="3 6" id="KW-0378">Hydrolase</keyword>
<dbReference type="Gene3D" id="3.40.420.10">
    <property type="entry name" value="Ricin (A subunit), domain 1"/>
    <property type="match status" value="1"/>
</dbReference>
<dbReference type="InterPro" id="IPR017989">
    <property type="entry name" value="Ribosome_inactivat_1/2"/>
</dbReference>
<dbReference type="PRINTS" id="PR00396">
    <property type="entry name" value="SHIGARICIN"/>
</dbReference>
<dbReference type="InterPro" id="IPR017988">
    <property type="entry name" value="Ribosome_inactivat_prot_CS"/>
</dbReference>
<dbReference type="SUPFAM" id="SSF56371">
    <property type="entry name" value="Ribosome inactivating proteins (RIP)"/>
    <property type="match status" value="1"/>
</dbReference>
<protein>
    <recommendedName>
        <fullName evidence="6">rRNA N-glycosylase</fullName>
        <ecNumber evidence="6">3.2.2.22</ecNumber>
    </recommendedName>
</protein>
<reference evidence="8" key="2">
    <citation type="journal article" date="2023" name="Plants (Basel)">
        <title>Annotation of the Turnera subulata (Passifloraceae) Draft Genome Reveals the S-Locus Evolved after the Divergence of Turneroideae from Passifloroideae in a Stepwise Manner.</title>
        <authorList>
            <person name="Henning P.M."/>
            <person name="Roalson E.H."/>
            <person name="Mir W."/>
            <person name="McCubbin A.G."/>
            <person name="Shore J.S."/>
        </authorList>
    </citation>
    <scope>NUCLEOTIDE SEQUENCE</scope>
    <source>
        <strain evidence="8">F60SS</strain>
    </source>
</reference>
<dbReference type="InterPro" id="IPR016138">
    <property type="entry name" value="Ribosome_inactivat_prot_sub1"/>
</dbReference>
<dbReference type="AlphaFoldDB" id="A0A9Q0FWZ9"/>
<dbReference type="InterPro" id="IPR036041">
    <property type="entry name" value="Ribosome-inact_prot_sf"/>
</dbReference>
<sequence>MQISEREMVFQRFTLNTECVDEDIYRSLIEAIRDAVASQYDFQGILVMRDPATIQEHRRFLLVTLINQDEYDITVAIDRADLYVVGYQCSDLCFFLRGHNPHAAPYTRLFPEIHGQCRTVLPFGGAYTGDHQLNSLAGNRAHIFLGMRALSESIRWLSTRGQVREKDLQIAFVVIIQMLSEAARFRYIEQRVVDSITGRGPESFLPDGRMLSLENHWGDLRDVMLQADSSGNFPPLRLQDRDYRGHHVSSVTFNLFADVALIKFARFHNAGVLSVSRRNRGHDGHSDDENRPTSSRQALERDRQRARNQQNHGHGHSGGSHGPTTSGRNRPRHREDL</sequence>
<evidence type="ECO:0000256" key="6">
    <source>
        <dbReference type="RuleBase" id="RU004915"/>
    </source>
</evidence>
<evidence type="ECO:0000256" key="5">
    <source>
        <dbReference type="ARBA" id="ARBA00023193"/>
    </source>
</evidence>
<accession>A0A9Q0FWZ9</accession>
<evidence type="ECO:0000256" key="2">
    <source>
        <dbReference type="ARBA" id="ARBA00022656"/>
    </source>
</evidence>
<evidence type="ECO:0000256" key="4">
    <source>
        <dbReference type="ARBA" id="ARBA00022821"/>
    </source>
</evidence>
<dbReference type="OrthoDB" id="1704365at2759"/>
<dbReference type="Pfam" id="PF00161">
    <property type="entry name" value="RIP"/>
    <property type="match status" value="1"/>
</dbReference>
<dbReference type="PROSITE" id="PS00275">
    <property type="entry name" value="SHIGA_RICIN"/>
    <property type="match status" value="1"/>
</dbReference>
<evidence type="ECO:0000256" key="1">
    <source>
        <dbReference type="ARBA" id="ARBA00000237"/>
    </source>
</evidence>
<evidence type="ECO:0000256" key="7">
    <source>
        <dbReference type="SAM" id="MobiDB-lite"/>
    </source>
</evidence>
<evidence type="ECO:0000313" key="9">
    <source>
        <dbReference type="Proteomes" id="UP001141552"/>
    </source>
</evidence>
<dbReference type="InterPro" id="IPR001574">
    <property type="entry name" value="Ribosome_inactivat_prot"/>
</dbReference>
<dbReference type="PANTHER" id="PTHR33453">
    <property type="match status" value="1"/>
</dbReference>
<dbReference type="PANTHER" id="PTHR33453:SF34">
    <property type="entry name" value="RIBOSOME-INACTIVATING PROTEIN"/>
    <property type="match status" value="1"/>
</dbReference>
<evidence type="ECO:0000256" key="3">
    <source>
        <dbReference type="ARBA" id="ARBA00022801"/>
    </source>
</evidence>
<dbReference type="GO" id="GO:0090729">
    <property type="term" value="F:toxin activity"/>
    <property type="evidence" value="ECO:0007669"/>
    <property type="project" value="UniProtKB-KW"/>
</dbReference>
<keyword evidence="4 6" id="KW-0611">Plant defense</keyword>
<dbReference type="GO" id="GO:0017148">
    <property type="term" value="P:negative regulation of translation"/>
    <property type="evidence" value="ECO:0007669"/>
    <property type="project" value="UniProtKB-KW"/>
</dbReference>
<dbReference type="Gene3D" id="4.10.470.10">
    <property type="entry name" value="Ricin (A Subunit), domain 2"/>
    <property type="match status" value="1"/>
</dbReference>
<comment type="caution">
    <text evidence="8">The sequence shown here is derived from an EMBL/GenBank/DDBJ whole genome shotgun (WGS) entry which is preliminary data.</text>
</comment>
<feature type="region of interest" description="Disordered" evidence="7">
    <location>
        <begin position="277"/>
        <end position="337"/>
    </location>
</feature>
<keyword evidence="5 6" id="KW-0652">Protein synthesis inhibitor</keyword>
<proteinExistence type="inferred from homology"/>